<reference evidence="3 4" key="1">
    <citation type="submission" date="2021-03" db="EMBL/GenBank/DDBJ databases">
        <title>Genomic Encyclopedia of Type Strains, Phase IV (KMG-IV): sequencing the most valuable type-strain genomes for metagenomic binning, comparative biology and taxonomic classification.</title>
        <authorList>
            <person name="Goeker M."/>
        </authorList>
    </citation>
    <scope>NUCLEOTIDE SEQUENCE [LARGE SCALE GENOMIC DNA]</scope>
    <source>
        <strain evidence="3 4">DSM 24738</strain>
    </source>
</reference>
<protein>
    <submittedName>
        <fullName evidence="3">Dehydrogenase</fullName>
    </submittedName>
</protein>
<gene>
    <name evidence="3" type="ORF">J2Z37_003833</name>
</gene>
<dbReference type="Pfam" id="PF22725">
    <property type="entry name" value="GFO_IDH_MocA_C3"/>
    <property type="match status" value="1"/>
</dbReference>
<evidence type="ECO:0000313" key="4">
    <source>
        <dbReference type="Proteomes" id="UP001519343"/>
    </source>
</evidence>
<sequence length="337" mass="36662">MTIGIGVVGCGTISKAHFTAIKRIPQVKLVGITSKDLPKAKRAAEEYQCKVYQSVSELLLDPEIHMVTYLTPPGVHQELIIPTLESGKHILVEKPIGTDIGKIKVFLQKAKESDRVLSCISQHRFDPASQVVLAKLNQGVLGKMTGANCLVNWYREQSYYNPWRSSRSQAGGGVLAIQAYHTIDLMLWYMGEVASVKAYTDRIGHEGIDVEDIAMACIRFTNGTLGVISATTSAYPGYSAKLDIFGTQGSVTIEGDELTYYHSSIDQEKITAQAKGESVADPSQVSVDSILGQYQDVIRAIETGTQPLVTGEEAGKVYALIEAIYESSATGKEIKLN</sequence>
<dbReference type="InterPro" id="IPR055170">
    <property type="entry name" value="GFO_IDH_MocA-like_dom"/>
</dbReference>
<feature type="domain" description="Gfo/Idh/MocA-like oxidoreductase N-terminal" evidence="1">
    <location>
        <begin position="4"/>
        <end position="118"/>
    </location>
</feature>
<dbReference type="RefSeq" id="WP_209811826.1">
    <property type="nucleotide sequence ID" value="NZ_JAGGKT010000013.1"/>
</dbReference>
<accession>A0ABS4GVB4</accession>
<evidence type="ECO:0000259" key="1">
    <source>
        <dbReference type="Pfam" id="PF01408"/>
    </source>
</evidence>
<dbReference type="Pfam" id="PF01408">
    <property type="entry name" value="GFO_IDH_MocA"/>
    <property type="match status" value="1"/>
</dbReference>
<dbReference type="SUPFAM" id="SSF51735">
    <property type="entry name" value="NAD(P)-binding Rossmann-fold domains"/>
    <property type="match status" value="1"/>
</dbReference>
<organism evidence="3 4">
    <name type="scientific">Ammoniphilus resinae</name>
    <dbReference type="NCBI Taxonomy" id="861532"/>
    <lineage>
        <taxon>Bacteria</taxon>
        <taxon>Bacillati</taxon>
        <taxon>Bacillota</taxon>
        <taxon>Bacilli</taxon>
        <taxon>Bacillales</taxon>
        <taxon>Paenibacillaceae</taxon>
        <taxon>Aneurinibacillus group</taxon>
        <taxon>Ammoniphilus</taxon>
    </lineage>
</organism>
<dbReference type="Gene3D" id="3.40.50.720">
    <property type="entry name" value="NAD(P)-binding Rossmann-like Domain"/>
    <property type="match status" value="1"/>
</dbReference>
<dbReference type="PANTHER" id="PTHR43249">
    <property type="entry name" value="UDP-N-ACETYL-2-AMINO-2-DEOXY-D-GLUCURONATE OXIDASE"/>
    <property type="match status" value="1"/>
</dbReference>
<comment type="caution">
    <text evidence="3">The sequence shown here is derived from an EMBL/GenBank/DDBJ whole genome shotgun (WGS) entry which is preliminary data.</text>
</comment>
<evidence type="ECO:0000313" key="3">
    <source>
        <dbReference type="EMBL" id="MBP1933820.1"/>
    </source>
</evidence>
<dbReference type="InterPro" id="IPR036291">
    <property type="entry name" value="NAD(P)-bd_dom_sf"/>
</dbReference>
<dbReference type="InterPro" id="IPR000683">
    <property type="entry name" value="Gfo/Idh/MocA-like_OxRdtase_N"/>
</dbReference>
<dbReference type="Proteomes" id="UP001519343">
    <property type="component" value="Unassembled WGS sequence"/>
</dbReference>
<dbReference type="Gene3D" id="3.30.360.10">
    <property type="entry name" value="Dihydrodipicolinate Reductase, domain 2"/>
    <property type="match status" value="1"/>
</dbReference>
<dbReference type="EMBL" id="JAGGKT010000013">
    <property type="protein sequence ID" value="MBP1933820.1"/>
    <property type="molecule type" value="Genomic_DNA"/>
</dbReference>
<dbReference type="InterPro" id="IPR052515">
    <property type="entry name" value="Gfo/Idh/MocA_Oxidoreductase"/>
</dbReference>
<keyword evidence="4" id="KW-1185">Reference proteome</keyword>
<dbReference type="SUPFAM" id="SSF55347">
    <property type="entry name" value="Glyceraldehyde-3-phosphate dehydrogenase-like, C-terminal domain"/>
    <property type="match status" value="1"/>
</dbReference>
<dbReference type="PANTHER" id="PTHR43249:SF1">
    <property type="entry name" value="D-GLUCOSIDE 3-DEHYDROGENASE"/>
    <property type="match status" value="1"/>
</dbReference>
<name>A0ABS4GVB4_9BACL</name>
<proteinExistence type="predicted"/>
<feature type="domain" description="GFO/IDH/MocA-like oxidoreductase" evidence="2">
    <location>
        <begin position="135"/>
        <end position="251"/>
    </location>
</feature>
<evidence type="ECO:0000259" key="2">
    <source>
        <dbReference type="Pfam" id="PF22725"/>
    </source>
</evidence>